<gene>
    <name evidence="2" type="ORF">FEF34_01230</name>
</gene>
<name>A0A5R9DZ17_9ACTN</name>
<evidence type="ECO:0000313" key="2">
    <source>
        <dbReference type="EMBL" id="TLQ42059.1"/>
    </source>
</evidence>
<reference evidence="2 3" key="1">
    <citation type="submission" date="2019-05" db="EMBL/GenBank/DDBJ databases">
        <title>Streptomyces marianii sp. nov., a novel marine actinomycete from southern coast of India.</title>
        <authorList>
            <person name="Iniyan A.M."/>
            <person name="Wink J."/>
            <person name="Ramprasad E."/>
            <person name="Ramana C.V."/>
            <person name="Bunk B."/>
            <person name="Sproer C."/>
            <person name="Joseph F.-J.R.S."/>
            <person name="Vincent S.G.P."/>
        </authorList>
    </citation>
    <scope>NUCLEOTIDE SEQUENCE [LARGE SCALE GENOMIC DNA]</scope>
    <source>
        <strain evidence="2 3">ICN19</strain>
    </source>
</reference>
<dbReference type="EMBL" id="VAWE01000001">
    <property type="protein sequence ID" value="TLQ42059.1"/>
    <property type="molecule type" value="Genomic_DNA"/>
</dbReference>
<accession>A0A5R9DZ17</accession>
<dbReference type="AlphaFoldDB" id="A0A5R9DZ17"/>
<comment type="caution">
    <text evidence="2">The sequence shown here is derived from an EMBL/GenBank/DDBJ whole genome shotgun (WGS) entry which is preliminary data.</text>
</comment>
<dbReference type="Proteomes" id="UP000305921">
    <property type="component" value="Unassembled WGS sequence"/>
</dbReference>
<evidence type="ECO:0000313" key="3">
    <source>
        <dbReference type="Proteomes" id="UP000305921"/>
    </source>
</evidence>
<sequence>MPMESYEHDMLTEIERCLAREAPDLDARMDLLNQQFCGDVPDDPGPRKHLDWSVLALALVSLPTVGLMACAAARSPSPPSVDRVETSTSAAAW</sequence>
<protein>
    <submittedName>
        <fullName evidence="2">DUF3040 domain-containing protein</fullName>
    </submittedName>
</protein>
<organism evidence="2 3">
    <name type="scientific">Streptomyces marianii</name>
    <dbReference type="NCBI Taxonomy" id="1817406"/>
    <lineage>
        <taxon>Bacteria</taxon>
        <taxon>Bacillati</taxon>
        <taxon>Actinomycetota</taxon>
        <taxon>Actinomycetes</taxon>
        <taxon>Kitasatosporales</taxon>
        <taxon>Streptomycetaceae</taxon>
        <taxon>Streptomyces</taxon>
    </lineage>
</organism>
<feature type="region of interest" description="Disordered" evidence="1">
    <location>
        <begin position="74"/>
        <end position="93"/>
    </location>
</feature>
<proteinExistence type="predicted"/>
<keyword evidence="3" id="KW-1185">Reference proteome</keyword>
<dbReference type="OrthoDB" id="4313849at2"/>
<evidence type="ECO:0000256" key="1">
    <source>
        <dbReference type="SAM" id="MobiDB-lite"/>
    </source>
</evidence>
<dbReference type="InterPro" id="IPR021401">
    <property type="entry name" value="DUF3040"/>
</dbReference>
<dbReference type="Pfam" id="PF11239">
    <property type="entry name" value="DUF3040"/>
    <property type="match status" value="1"/>
</dbReference>